<protein>
    <submittedName>
        <fullName evidence="2">Uncharacterized protein</fullName>
    </submittedName>
</protein>
<name>A0A0C3FDW6_PILCF</name>
<reference evidence="2 3" key="1">
    <citation type="submission" date="2014-04" db="EMBL/GenBank/DDBJ databases">
        <authorList>
            <consortium name="DOE Joint Genome Institute"/>
            <person name="Kuo A."/>
            <person name="Tarkka M."/>
            <person name="Buscot F."/>
            <person name="Kohler A."/>
            <person name="Nagy L.G."/>
            <person name="Floudas D."/>
            <person name="Copeland A."/>
            <person name="Barry K.W."/>
            <person name="Cichocki N."/>
            <person name="Veneault-Fourrey C."/>
            <person name="LaButti K."/>
            <person name="Lindquist E.A."/>
            <person name="Lipzen A."/>
            <person name="Lundell T."/>
            <person name="Morin E."/>
            <person name="Murat C."/>
            <person name="Sun H."/>
            <person name="Tunlid A."/>
            <person name="Henrissat B."/>
            <person name="Grigoriev I.V."/>
            <person name="Hibbett D.S."/>
            <person name="Martin F."/>
            <person name="Nordberg H.P."/>
            <person name="Cantor M.N."/>
            <person name="Hua S.X."/>
        </authorList>
    </citation>
    <scope>NUCLEOTIDE SEQUENCE [LARGE SCALE GENOMIC DNA]</scope>
    <source>
        <strain evidence="2 3">F 1598</strain>
    </source>
</reference>
<dbReference type="AlphaFoldDB" id="A0A0C3FDW6"/>
<organism evidence="2 3">
    <name type="scientific">Piloderma croceum (strain F 1598)</name>
    <dbReference type="NCBI Taxonomy" id="765440"/>
    <lineage>
        <taxon>Eukaryota</taxon>
        <taxon>Fungi</taxon>
        <taxon>Dikarya</taxon>
        <taxon>Basidiomycota</taxon>
        <taxon>Agaricomycotina</taxon>
        <taxon>Agaricomycetes</taxon>
        <taxon>Agaricomycetidae</taxon>
        <taxon>Atheliales</taxon>
        <taxon>Atheliaceae</taxon>
        <taxon>Piloderma</taxon>
    </lineage>
</organism>
<dbReference type="EMBL" id="KN832994">
    <property type="protein sequence ID" value="KIM82610.1"/>
    <property type="molecule type" value="Genomic_DNA"/>
</dbReference>
<reference evidence="3" key="2">
    <citation type="submission" date="2015-01" db="EMBL/GenBank/DDBJ databases">
        <title>Evolutionary Origins and Diversification of the Mycorrhizal Mutualists.</title>
        <authorList>
            <consortium name="DOE Joint Genome Institute"/>
            <consortium name="Mycorrhizal Genomics Consortium"/>
            <person name="Kohler A."/>
            <person name="Kuo A."/>
            <person name="Nagy L.G."/>
            <person name="Floudas D."/>
            <person name="Copeland A."/>
            <person name="Barry K.W."/>
            <person name="Cichocki N."/>
            <person name="Veneault-Fourrey C."/>
            <person name="LaButti K."/>
            <person name="Lindquist E.A."/>
            <person name="Lipzen A."/>
            <person name="Lundell T."/>
            <person name="Morin E."/>
            <person name="Murat C."/>
            <person name="Riley R."/>
            <person name="Ohm R."/>
            <person name="Sun H."/>
            <person name="Tunlid A."/>
            <person name="Henrissat B."/>
            <person name="Grigoriev I.V."/>
            <person name="Hibbett D.S."/>
            <person name="Martin F."/>
        </authorList>
    </citation>
    <scope>NUCLEOTIDE SEQUENCE [LARGE SCALE GENOMIC DNA]</scope>
    <source>
        <strain evidence="3">F 1598</strain>
    </source>
</reference>
<accession>A0A0C3FDW6</accession>
<evidence type="ECO:0000313" key="3">
    <source>
        <dbReference type="Proteomes" id="UP000054166"/>
    </source>
</evidence>
<proteinExistence type="predicted"/>
<evidence type="ECO:0000256" key="1">
    <source>
        <dbReference type="SAM" id="MobiDB-lite"/>
    </source>
</evidence>
<dbReference type="HOGENOM" id="CLU_3069507_0_0_1"/>
<dbReference type="Proteomes" id="UP000054166">
    <property type="component" value="Unassembled WGS sequence"/>
</dbReference>
<feature type="region of interest" description="Disordered" evidence="1">
    <location>
        <begin position="1"/>
        <end position="53"/>
    </location>
</feature>
<feature type="compositionally biased region" description="Basic and acidic residues" evidence="1">
    <location>
        <begin position="42"/>
        <end position="53"/>
    </location>
</feature>
<keyword evidence="3" id="KW-1185">Reference proteome</keyword>
<dbReference type="InParanoid" id="A0A0C3FDW6"/>
<evidence type="ECO:0000313" key="2">
    <source>
        <dbReference type="EMBL" id="KIM82610.1"/>
    </source>
</evidence>
<sequence>MDPWDPPQITRKAGKRQEGRYGSPEQGGSWPRINREQLGQKMDCRSARDHRSE</sequence>
<gene>
    <name evidence="2" type="ORF">PILCRDRAFT_820482</name>
</gene>